<evidence type="ECO:0008006" key="5">
    <source>
        <dbReference type="Google" id="ProtNLM"/>
    </source>
</evidence>
<dbReference type="InterPro" id="IPR012880">
    <property type="entry name" value="Gryzun"/>
</dbReference>
<reference evidence="4" key="3">
    <citation type="submission" date="2025-08" db="UniProtKB">
        <authorList>
            <consortium name="RefSeq"/>
        </authorList>
    </citation>
    <scope>IDENTIFICATION</scope>
    <source>
        <strain evidence="4">CBS 342.82</strain>
    </source>
</reference>
<proteinExistence type="predicted"/>
<gene>
    <name evidence="4" type="ORF">K489DRAFT_312516</name>
</gene>
<dbReference type="Pfam" id="PF07919">
    <property type="entry name" value="Gryzun"/>
    <property type="match status" value="1"/>
</dbReference>
<dbReference type="AlphaFoldDB" id="A0A6J3MI04"/>
<protein>
    <recommendedName>
        <fullName evidence="5">Trafficking protein particle complex subunit 11 domain-containing protein</fullName>
    </recommendedName>
</protein>
<dbReference type="Pfam" id="PF11817">
    <property type="entry name" value="Foie-gras_1"/>
    <property type="match status" value="1"/>
</dbReference>
<keyword evidence="3" id="KW-1185">Reference proteome</keyword>
<name>A0A6J3MI04_9PEZI</name>
<evidence type="ECO:0000259" key="2">
    <source>
        <dbReference type="Pfam" id="PF11817"/>
    </source>
</evidence>
<feature type="domain" description="Gryzun putative trafficking through Golgi" evidence="1">
    <location>
        <begin position="656"/>
        <end position="1213"/>
    </location>
</feature>
<evidence type="ECO:0000313" key="4">
    <source>
        <dbReference type="RefSeq" id="XP_033463568.1"/>
    </source>
</evidence>
<dbReference type="Proteomes" id="UP000504637">
    <property type="component" value="Unplaced"/>
</dbReference>
<evidence type="ECO:0000313" key="3">
    <source>
        <dbReference type="Proteomes" id="UP000504637"/>
    </source>
</evidence>
<feature type="domain" description="Trafficking protein particle complex subunit 11" evidence="2">
    <location>
        <begin position="345"/>
        <end position="628"/>
    </location>
</feature>
<reference evidence="4" key="1">
    <citation type="submission" date="2020-01" db="EMBL/GenBank/DDBJ databases">
        <authorList>
            <consortium name="DOE Joint Genome Institute"/>
            <person name="Haridas S."/>
            <person name="Albert R."/>
            <person name="Binder M."/>
            <person name="Bloem J."/>
            <person name="Labutti K."/>
            <person name="Salamov A."/>
            <person name="Andreopoulos B."/>
            <person name="Baker S.E."/>
            <person name="Barry K."/>
            <person name="Bills G."/>
            <person name="Bluhm B.H."/>
            <person name="Cannon C."/>
            <person name="Castanera R."/>
            <person name="Culley D.E."/>
            <person name="Daum C."/>
            <person name="Ezra D."/>
            <person name="Gonzalez J.B."/>
            <person name="Henrissat B."/>
            <person name="Kuo A."/>
            <person name="Liang C."/>
            <person name="Lipzen A."/>
            <person name="Lutzoni F."/>
            <person name="Magnuson J."/>
            <person name="Mondo S."/>
            <person name="Nolan M."/>
            <person name="Ohm R."/>
            <person name="Pangilinan J."/>
            <person name="Park H.-J."/>
            <person name="Ramirez L."/>
            <person name="Alfaro M."/>
            <person name="Sun H."/>
            <person name="Tritt A."/>
            <person name="Yoshinaga Y."/>
            <person name="Zwiers L.-H."/>
            <person name="Turgeon B.G."/>
            <person name="Goodwin S.B."/>
            <person name="Spatafora J.W."/>
            <person name="Crous P.W."/>
            <person name="Grigoriev I.V."/>
        </authorList>
    </citation>
    <scope>NUCLEOTIDE SEQUENCE</scope>
    <source>
        <strain evidence="4">CBS 342.82</strain>
    </source>
</reference>
<dbReference type="RefSeq" id="XP_033463568.1">
    <property type="nucleotide sequence ID" value="XM_033600871.1"/>
</dbReference>
<dbReference type="InterPro" id="IPR021773">
    <property type="entry name" value="TPC11"/>
</dbReference>
<sequence length="1218" mass="135271">MEAYPAHYVEHNLPLLLVSGLASSGDGTEGTSTTLPKRHESGTRIITESPKCQSMQLNSALRAIDGSNEPCNTLALPGPAGIMRYKIKTVGRSYMLPARKAAPMPQSPGADGLTPRNTELHSPLSPLSFGSPIFPDGIMTPAWFAKHQGDVPAVFLAVFTFDTGEAAAKNDELLKSDINVIRNALNRSGFRTRLAVIMVGNQSILQAPEIEERLASIRRATSLDAKTGIFYMPPMPTQSECTIFVQNTMLALQASCVEYYRDLSKHARRKKARSGTAPQLLSPLVGAAQSTSTSGWNVRYEIKQGAFAEFRQEMDVAERHYAVAIEELLSPEGGVFETTVNWSPRWDEARLLCDSLAIRVLRCHLWVGSTTTAVQFWQTYRVRMKHTIDQRGKGSLTYGWEAWEARWASLMSELIRHSDLQSLRTPNKESSKEAGHEIPLTVFVASDRTSASSDRTLPFHMLHHPGYWWQLVTKGIRSRWTRASAIPAEDRIPPYQSPASAVVHRAKNYDTYLVLEPYEEIPRSGEIGYDYSGELKKAYTAATTEFDARAQHRMSEYLRLELGRDLVRAERYQDSINELAELWTSCHWRHENWQGPFADLTRLLLTSVQHEKSAQHAALVPALTWELLSIAGVSSPKSPNMSDCFSGWDLQQAVDVQLDARSRLSPISIASAFKVEEGFVGDLIQCQLTLRYSSPPESEPIVLGHLIVSFGESHQVIVRHKSTGTTTNHTVSYIAESSTSQTSNVEAFADLSFAPSQARSITLPVILREAQVLVVSQIELHLLSDKYHLTYTSSSESIKPNQHWFLQSDDQVESILLPHWDLQLLNVLPKPPKMEIHVHDFFEEYCTDELICLSVELINREADSIHASVACKVIGAGGETIQVGWDDIEKAEPLQSITAMPSGQSISLKLYIPAPKDASIFTLTIDARYTLESAVNEALVKSHSAELNFVAPFDASFTLGALLHESPWPSFFDPNNDSSAANPDGIIQLWKLTSQVLSTANRPVHIHEVAVLVEAVENAASCDVLSTAAALSRESLAPGETISPAFQLTTQKYSLDDRRNTYLTLSLAITWSRQTDSDQKAQTVIPIPRLSIPASEPRVLCTVADPVLPHTDLTLQYTLENPSSHFLTFALTMEANEDFAFSGAKYRTLSLAPLSRHLVEYHIVLHDQSEAGAEGSVILPNLQVVDSYYQKNLRIQPGTERVRLDDKRNLCVWTGPSR</sequence>
<evidence type="ECO:0000259" key="1">
    <source>
        <dbReference type="Pfam" id="PF07919"/>
    </source>
</evidence>
<organism evidence="4">
    <name type="scientific">Dissoconium aciculare CBS 342.82</name>
    <dbReference type="NCBI Taxonomy" id="1314786"/>
    <lineage>
        <taxon>Eukaryota</taxon>
        <taxon>Fungi</taxon>
        <taxon>Dikarya</taxon>
        <taxon>Ascomycota</taxon>
        <taxon>Pezizomycotina</taxon>
        <taxon>Dothideomycetes</taxon>
        <taxon>Dothideomycetidae</taxon>
        <taxon>Mycosphaerellales</taxon>
        <taxon>Dissoconiaceae</taxon>
        <taxon>Dissoconium</taxon>
    </lineage>
</organism>
<dbReference type="GeneID" id="54358671"/>
<dbReference type="PANTHER" id="PTHR14374:SF0">
    <property type="entry name" value="TRAFFICKING PROTEIN PARTICLE COMPLEX SUBUNIT 11"/>
    <property type="match status" value="1"/>
</dbReference>
<dbReference type="OrthoDB" id="6278596at2759"/>
<accession>A0A6J3MI04</accession>
<reference evidence="4" key="2">
    <citation type="submission" date="2020-04" db="EMBL/GenBank/DDBJ databases">
        <authorList>
            <consortium name="NCBI Genome Project"/>
        </authorList>
    </citation>
    <scope>NUCLEOTIDE SEQUENCE</scope>
    <source>
        <strain evidence="4">CBS 342.82</strain>
    </source>
</reference>
<dbReference type="PANTHER" id="PTHR14374">
    <property type="entry name" value="FOIE GRAS"/>
    <property type="match status" value="1"/>
</dbReference>